<sequence>MQLKLTKLKITPRVISYCFYILIILLTLLTLSGLSLFLYQNFYQTITQSKEILILKEKVVIEMIDIKNFNQIIEKLNQKITAKKISTINNPFD</sequence>
<keyword evidence="1" id="KW-0472">Membrane</keyword>
<proteinExistence type="predicted"/>
<keyword evidence="1" id="KW-0812">Transmembrane</keyword>
<protein>
    <submittedName>
        <fullName evidence="2">Uncharacterized protein</fullName>
    </submittedName>
</protein>
<dbReference type="Proteomes" id="UP000228964">
    <property type="component" value="Unassembled WGS sequence"/>
</dbReference>
<evidence type="ECO:0000313" key="2">
    <source>
        <dbReference type="EMBL" id="PIT95507.1"/>
    </source>
</evidence>
<organism evidence="2 3">
    <name type="scientific">Candidatus Falkowbacteria bacterium CG10_big_fil_rev_8_21_14_0_10_38_22</name>
    <dbReference type="NCBI Taxonomy" id="1974564"/>
    <lineage>
        <taxon>Bacteria</taxon>
        <taxon>Candidatus Falkowiibacteriota</taxon>
    </lineage>
</organism>
<gene>
    <name evidence="2" type="ORF">COT96_00905</name>
</gene>
<accession>A0A2M6WRT2</accession>
<dbReference type="AlphaFoldDB" id="A0A2M6WRT2"/>
<evidence type="ECO:0000256" key="1">
    <source>
        <dbReference type="SAM" id="Phobius"/>
    </source>
</evidence>
<keyword evidence="1" id="KW-1133">Transmembrane helix</keyword>
<reference evidence="3" key="1">
    <citation type="submission" date="2017-09" db="EMBL/GenBank/DDBJ databases">
        <title>Depth-based differentiation of microbial function through sediment-hosted aquifers and enrichment of novel symbionts in the deep terrestrial subsurface.</title>
        <authorList>
            <person name="Probst A.J."/>
            <person name="Ladd B."/>
            <person name="Jarett J.K."/>
            <person name="Geller-Mcgrath D.E."/>
            <person name="Sieber C.M.K."/>
            <person name="Emerson J.B."/>
            <person name="Anantharaman K."/>
            <person name="Thomas B.C."/>
            <person name="Malmstrom R."/>
            <person name="Stieglmeier M."/>
            <person name="Klingl A."/>
            <person name="Woyke T."/>
            <person name="Ryan C.M."/>
            <person name="Banfield J.F."/>
        </authorList>
    </citation>
    <scope>NUCLEOTIDE SEQUENCE [LARGE SCALE GENOMIC DNA]</scope>
</reference>
<feature type="transmembrane region" description="Helical" evidence="1">
    <location>
        <begin position="14"/>
        <end position="39"/>
    </location>
</feature>
<name>A0A2M6WRT2_9BACT</name>
<dbReference type="EMBL" id="PFAO01000020">
    <property type="protein sequence ID" value="PIT95507.1"/>
    <property type="molecule type" value="Genomic_DNA"/>
</dbReference>
<comment type="caution">
    <text evidence="2">The sequence shown here is derived from an EMBL/GenBank/DDBJ whole genome shotgun (WGS) entry which is preliminary data.</text>
</comment>
<evidence type="ECO:0000313" key="3">
    <source>
        <dbReference type="Proteomes" id="UP000228964"/>
    </source>
</evidence>